<organism evidence="3 4">
    <name type="scientific">Aureliella helgolandensis</name>
    <dbReference type="NCBI Taxonomy" id="2527968"/>
    <lineage>
        <taxon>Bacteria</taxon>
        <taxon>Pseudomonadati</taxon>
        <taxon>Planctomycetota</taxon>
        <taxon>Planctomycetia</taxon>
        <taxon>Pirellulales</taxon>
        <taxon>Pirellulaceae</taxon>
        <taxon>Aureliella</taxon>
    </lineage>
</organism>
<dbReference type="AlphaFoldDB" id="A0A518GD12"/>
<feature type="domain" description="PepSY" evidence="2">
    <location>
        <begin position="89"/>
        <end position="150"/>
    </location>
</feature>
<accession>A0A518GD12</accession>
<protein>
    <recommendedName>
        <fullName evidence="2">PepSY domain-containing protein</fullName>
    </recommendedName>
</protein>
<dbReference type="Proteomes" id="UP000318017">
    <property type="component" value="Chromosome"/>
</dbReference>
<feature type="signal peptide" evidence="1">
    <location>
        <begin position="1"/>
        <end position="22"/>
    </location>
</feature>
<evidence type="ECO:0000313" key="4">
    <source>
        <dbReference type="Proteomes" id="UP000318017"/>
    </source>
</evidence>
<sequence precursor="true">MNAFLLCRILATVLFPVGIASAAGTSANSKSLSMIEIVQHLEKDGYGPFSELSMDDGRWEIEVRKQSESLELTVDPTSGKVLSEHRDDSERTPGKDAMALSKLLQTVSKSGSYQDFEEVSFERRYWEVEVYRDGQKRELHVDPITAKVIADRIDD</sequence>
<feature type="domain" description="PepSY" evidence="2">
    <location>
        <begin position="11"/>
        <end position="84"/>
    </location>
</feature>
<dbReference type="InterPro" id="IPR025711">
    <property type="entry name" value="PepSY"/>
</dbReference>
<gene>
    <name evidence="3" type="ORF">Q31a_48630</name>
</gene>
<name>A0A518GD12_9BACT</name>
<evidence type="ECO:0000313" key="3">
    <source>
        <dbReference type="EMBL" id="QDV26489.1"/>
    </source>
</evidence>
<reference evidence="3 4" key="1">
    <citation type="submission" date="2019-02" db="EMBL/GenBank/DDBJ databases">
        <title>Deep-cultivation of Planctomycetes and their phenomic and genomic characterization uncovers novel biology.</title>
        <authorList>
            <person name="Wiegand S."/>
            <person name="Jogler M."/>
            <person name="Boedeker C."/>
            <person name="Pinto D."/>
            <person name="Vollmers J."/>
            <person name="Rivas-Marin E."/>
            <person name="Kohn T."/>
            <person name="Peeters S.H."/>
            <person name="Heuer A."/>
            <person name="Rast P."/>
            <person name="Oberbeckmann S."/>
            <person name="Bunk B."/>
            <person name="Jeske O."/>
            <person name="Meyerdierks A."/>
            <person name="Storesund J.E."/>
            <person name="Kallscheuer N."/>
            <person name="Luecker S."/>
            <person name="Lage O.M."/>
            <person name="Pohl T."/>
            <person name="Merkel B.J."/>
            <person name="Hornburger P."/>
            <person name="Mueller R.-W."/>
            <person name="Bruemmer F."/>
            <person name="Labrenz M."/>
            <person name="Spormann A.M."/>
            <person name="Op den Camp H."/>
            <person name="Overmann J."/>
            <person name="Amann R."/>
            <person name="Jetten M.S.M."/>
            <person name="Mascher T."/>
            <person name="Medema M.H."/>
            <person name="Devos D.P."/>
            <person name="Kaster A.-K."/>
            <person name="Ovreas L."/>
            <person name="Rohde M."/>
            <person name="Galperin M.Y."/>
            <person name="Jogler C."/>
        </authorList>
    </citation>
    <scope>NUCLEOTIDE SEQUENCE [LARGE SCALE GENOMIC DNA]</scope>
    <source>
        <strain evidence="3 4">Q31a</strain>
    </source>
</reference>
<keyword evidence="4" id="KW-1185">Reference proteome</keyword>
<feature type="chain" id="PRO_5022059533" description="PepSY domain-containing protein" evidence="1">
    <location>
        <begin position="23"/>
        <end position="155"/>
    </location>
</feature>
<evidence type="ECO:0000259" key="2">
    <source>
        <dbReference type="Pfam" id="PF13670"/>
    </source>
</evidence>
<dbReference type="RefSeq" id="WP_145082665.1">
    <property type="nucleotide sequence ID" value="NZ_CP036298.1"/>
</dbReference>
<evidence type="ECO:0000256" key="1">
    <source>
        <dbReference type="SAM" id="SignalP"/>
    </source>
</evidence>
<dbReference type="Pfam" id="PF13670">
    <property type="entry name" value="PepSY_2"/>
    <property type="match status" value="2"/>
</dbReference>
<dbReference type="OrthoDB" id="274154at2"/>
<proteinExistence type="predicted"/>
<dbReference type="KEGG" id="ahel:Q31a_48630"/>
<dbReference type="EMBL" id="CP036298">
    <property type="protein sequence ID" value="QDV26489.1"/>
    <property type="molecule type" value="Genomic_DNA"/>
</dbReference>
<keyword evidence="1" id="KW-0732">Signal</keyword>